<reference evidence="2 3" key="1">
    <citation type="submission" date="2019-12" db="EMBL/GenBank/DDBJ databases">
        <title>Comparative genomics gives insights into the taxonomy of the Azoarcus-Aromatoleum group and reveals separate origins of nif in the plant-associated Azoarcus and non-plant-associated Aromatoleum sub-groups.</title>
        <authorList>
            <person name="Lafos M."/>
            <person name="Maluk M."/>
            <person name="Batista M."/>
            <person name="Junghare M."/>
            <person name="Carmona M."/>
            <person name="Faoro H."/>
            <person name="Cruz L.M."/>
            <person name="Battistoni F."/>
            <person name="De Souza E."/>
            <person name="Pedrosa F."/>
            <person name="Chen W.-M."/>
            <person name="Poole P.S."/>
            <person name="Dixon R.A."/>
            <person name="James E.K."/>
        </authorList>
    </citation>
    <scope>NUCLEOTIDE SEQUENCE [LARGE SCALE GENOMIC DNA]</scope>
    <source>
        <strain evidence="2 3">ToN1</strain>
    </source>
</reference>
<evidence type="ECO:0000313" key="3">
    <source>
        <dbReference type="Proteomes" id="UP000652074"/>
    </source>
</evidence>
<gene>
    <name evidence="2" type="ORF">GPA26_07195</name>
</gene>
<comment type="caution">
    <text evidence="2">The sequence shown here is derived from an EMBL/GenBank/DDBJ whole genome shotgun (WGS) entry which is preliminary data.</text>
</comment>
<evidence type="ECO:0000313" key="2">
    <source>
        <dbReference type="EMBL" id="NMF88268.1"/>
    </source>
</evidence>
<name>A0ABX1MJY9_9RHOO</name>
<keyword evidence="3" id="KW-1185">Reference proteome</keyword>
<feature type="transmembrane region" description="Helical" evidence="1">
    <location>
        <begin position="12"/>
        <end position="32"/>
    </location>
</feature>
<keyword evidence="1" id="KW-1133">Transmembrane helix</keyword>
<dbReference type="Proteomes" id="UP000652074">
    <property type="component" value="Unassembled WGS sequence"/>
</dbReference>
<keyword evidence="1" id="KW-0812">Transmembrane</keyword>
<evidence type="ECO:0000256" key="1">
    <source>
        <dbReference type="SAM" id="Phobius"/>
    </source>
</evidence>
<protein>
    <submittedName>
        <fullName evidence="2">Uncharacterized protein</fullName>
    </submittedName>
</protein>
<keyword evidence="1" id="KW-0472">Membrane</keyword>
<organism evidence="2 3">
    <name type="scientific">Aromatoleum petrolei</name>
    <dbReference type="NCBI Taxonomy" id="76116"/>
    <lineage>
        <taxon>Bacteria</taxon>
        <taxon>Pseudomonadati</taxon>
        <taxon>Pseudomonadota</taxon>
        <taxon>Betaproteobacteria</taxon>
        <taxon>Rhodocyclales</taxon>
        <taxon>Rhodocyclaceae</taxon>
        <taxon>Aromatoleum</taxon>
    </lineage>
</organism>
<sequence length="152" mass="16406">MEEIINNSPAVVFLGAIITGFIAGVSAYIGLLKITNQETVIKGSYELKKNLVGRVLKNEILIECGKLIESGGRIEGATMPDRVEAFLTQTLIFLEGLDLPKVQQYLQLKMSWPAYTIQLLLVNDNLSPSQKLGRAIGVLEGLRSSFAAAAGG</sequence>
<accession>A0ABX1MJY9</accession>
<dbReference type="EMBL" id="WTVR01000011">
    <property type="protein sequence ID" value="NMF88268.1"/>
    <property type="molecule type" value="Genomic_DNA"/>
</dbReference>
<proteinExistence type="predicted"/>
<dbReference type="RefSeq" id="WP_169205694.1">
    <property type="nucleotide sequence ID" value="NZ_CP059560.1"/>
</dbReference>